<gene>
    <name evidence="3" type="ORF">PG993_001304</name>
</gene>
<comment type="caution">
    <text evidence="3">The sequence shown here is derived from an EMBL/GenBank/DDBJ whole genome shotgun (WGS) entry which is preliminary data.</text>
</comment>
<comment type="function">
    <text evidence="1">Component of the mitochondrial ribosome (mitoribosome), a dedicated translation machinery responsible for the synthesis of mitochondrial genome-encoded proteins, including at least some of the essential transmembrane subunits of the mitochondrial respiratory chain. The mitoribosomes are attached to the mitochondrial inner membrane and translation products are cotranslationally integrated into the membrane.</text>
</comment>
<dbReference type="PANTHER" id="PTHR43595">
    <property type="entry name" value="37S RIBOSOMAL PROTEIN S26, MITOCHONDRIAL"/>
    <property type="match status" value="1"/>
</dbReference>
<evidence type="ECO:0000259" key="2">
    <source>
        <dbReference type="Pfam" id="PF02777"/>
    </source>
</evidence>
<dbReference type="InterPro" id="IPR036314">
    <property type="entry name" value="SOD_C_sf"/>
</dbReference>
<evidence type="ECO:0000256" key="1">
    <source>
        <dbReference type="ARBA" id="ARBA00037226"/>
    </source>
</evidence>
<evidence type="ECO:0000313" key="3">
    <source>
        <dbReference type="EMBL" id="KAK8056077.1"/>
    </source>
</evidence>
<reference evidence="3 4" key="1">
    <citation type="submission" date="2023-01" db="EMBL/GenBank/DDBJ databases">
        <title>Analysis of 21 Apiospora genomes using comparative genomics revels a genus with tremendous synthesis potential of carbohydrate active enzymes and secondary metabolites.</title>
        <authorList>
            <person name="Sorensen T."/>
        </authorList>
    </citation>
    <scope>NUCLEOTIDE SEQUENCE [LARGE SCALE GENOMIC DNA]</scope>
    <source>
        <strain evidence="3 4">CBS 33761</strain>
    </source>
</reference>
<dbReference type="InterPro" id="IPR036324">
    <property type="entry name" value="Mn/Fe_SOD_N_sf"/>
</dbReference>
<sequence>MFKPRVRIPRVRIAQPRPQPLLMQRRSLHLVPPSEFTNARGVPGLLSPDGFHLAYNEYMQLLVDKLNALVGGTEMEQKSPYQILQQTAREPSFAPTFNYASMLHNNAFFFEGLNSTPNEKPMSPRLQKLLEDSFGSIETLQREMLITASSMFGPGFVWLVKNGKTSNFRVLATYLAGSPYSTAHWRRQGLDMNTVEGPSSTEKSGAAEEYLFRQQLGSGASNGTRWKTTAPGGIEAIPVLCVSTWEHMYLRDYGVAGKRQFLENWWNTIDWTKVSDRAQIENKYFK</sequence>
<dbReference type="SUPFAM" id="SSF54719">
    <property type="entry name" value="Fe,Mn superoxide dismutase (SOD), C-terminal domain"/>
    <property type="match status" value="1"/>
</dbReference>
<keyword evidence="4" id="KW-1185">Reference proteome</keyword>
<feature type="domain" description="Manganese/iron superoxide dismutase C-terminal" evidence="2">
    <location>
        <begin position="235"/>
        <end position="277"/>
    </location>
</feature>
<dbReference type="Proteomes" id="UP001444661">
    <property type="component" value="Unassembled WGS sequence"/>
</dbReference>
<proteinExistence type="predicted"/>
<dbReference type="Pfam" id="PF02777">
    <property type="entry name" value="Sod_Fe_C"/>
    <property type="match status" value="2"/>
</dbReference>
<name>A0ABR1UBL2_9PEZI</name>
<dbReference type="EMBL" id="JAQQWK010000001">
    <property type="protein sequence ID" value="KAK8056077.1"/>
    <property type="molecule type" value="Genomic_DNA"/>
</dbReference>
<dbReference type="PANTHER" id="PTHR43595:SF2">
    <property type="entry name" value="SMALL RIBOSOMAL SUBUNIT PROTEIN MS42"/>
    <property type="match status" value="1"/>
</dbReference>
<dbReference type="SUPFAM" id="SSF46609">
    <property type="entry name" value="Fe,Mn superoxide dismutase (SOD), N-terminal domain"/>
    <property type="match status" value="1"/>
</dbReference>
<feature type="domain" description="Manganese/iron superoxide dismutase C-terminal" evidence="2">
    <location>
        <begin position="125"/>
        <end position="181"/>
    </location>
</feature>
<dbReference type="Gene3D" id="3.55.40.20">
    <property type="entry name" value="Iron/manganese superoxide dismutase, C-terminal domain"/>
    <property type="match status" value="1"/>
</dbReference>
<evidence type="ECO:0000313" key="4">
    <source>
        <dbReference type="Proteomes" id="UP001444661"/>
    </source>
</evidence>
<protein>
    <recommendedName>
        <fullName evidence="2">Manganese/iron superoxide dismutase C-terminal domain-containing protein</fullName>
    </recommendedName>
</protein>
<organism evidence="3 4">
    <name type="scientific">Apiospora rasikravindrae</name>
    <dbReference type="NCBI Taxonomy" id="990691"/>
    <lineage>
        <taxon>Eukaryota</taxon>
        <taxon>Fungi</taxon>
        <taxon>Dikarya</taxon>
        <taxon>Ascomycota</taxon>
        <taxon>Pezizomycotina</taxon>
        <taxon>Sordariomycetes</taxon>
        <taxon>Xylariomycetidae</taxon>
        <taxon>Amphisphaeriales</taxon>
        <taxon>Apiosporaceae</taxon>
        <taxon>Apiospora</taxon>
    </lineage>
</organism>
<accession>A0ABR1UBL2</accession>
<dbReference type="InterPro" id="IPR019832">
    <property type="entry name" value="Mn/Fe_SOD_C"/>
</dbReference>